<protein>
    <submittedName>
        <fullName evidence="1">Uncharacterized protein</fullName>
    </submittedName>
</protein>
<keyword evidence="1" id="KW-0614">Plasmid</keyword>
<organism evidence="1 2">
    <name type="scientific">Cupriavidus neocaledonicus</name>
    <dbReference type="NCBI Taxonomy" id="1040979"/>
    <lineage>
        <taxon>Bacteria</taxon>
        <taxon>Pseudomonadati</taxon>
        <taxon>Pseudomonadota</taxon>
        <taxon>Betaproteobacteria</taxon>
        <taxon>Burkholderiales</taxon>
        <taxon>Burkholderiaceae</taxon>
        <taxon>Cupriavidus</taxon>
    </lineage>
</organism>
<evidence type="ECO:0000313" key="2">
    <source>
        <dbReference type="Proteomes" id="UP000255168"/>
    </source>
</evidence>
<dbReference type="EMBL" id="LT984807">
    <property type="protein sequence ID" value="SPD60837.1"/>
    <property type="molecule type" value="Genomic_DNA"/>
</dbReference>
<geneLocation type="plasmid" evidence="2">
    <name>ii</name>
</geneLocation>
<accession>A0A375HVT0</accession>
<gene>
    <name evidence="1" type="ORF">CBM2607_MP21495</name>
</gene>
<proteinExistence type="predicted"/>
<reference evidence="1 2" key="1">
    <citation type="submission" date="2018-01" db="EMBL/GenBank/DDBJ databases">
        <authorList>
            <person name="Clerissi C."/>
        </authorList>
    </citation>
    <scope>NUCLEOTIDE SEQUENCE [LARGE SCALE GENOMIC DNA]</scope>
    <source>
        <strain evidence="1">Cupriavidus taiwanensis STM 6160</strain>
        <plasmid evidence="2">ii</plasmid>
    </source>
</reference>
<dbReference type="Proteomes" id="UP000255168">
    <property type="component" value="Plasmid II"/>
</dbReference>
<name>A0A375HVT0_9BURK</name>
<evidence type="ECO:0000313" key="1">
    <source>
        <dbReference type="EMBL" id="SPD60837.1"/>
    </source>
</evidence>
<dbReference type="AlphaFoldDB" id="A0A375HVT0"/>
<sequence length="26" mass="3045">MTVLTAIRIRNVANQAPEFFEEPFFC</sequence>